<sequence>MKHSFAQVPLPLRLGHFVACFSHGAQLRSSTSPTGTQQPCSLLLTWSTASLKCLSHWDSAILQLAPPMEHSFAQVPLPLGLGYLTACSFHRAQLRSSTFSLELGHLAACSSYGAQLSSSTSPTGTRLPCSLLLLWSTTSLKCLSHLDSATL</sequence>
<organism evidence="1 2">
    <name type="scientific">Abeliophyllum distichum</name>
    <dbReference type="NCBI Taxonomy" id="126358"/>
    <lineage>
        <taxon>Eukaryota</taxon>
        <taxon>Viridiplantae</taxon>
        <taxon>Streptophyta</taxon>
        <taxon>Embryophyta</taxon>
        <taxon>Tracheophyta</taxon>
        <taxon>Spermatophyta</taxon>
        <taxon>Magnoliopsida</taxon>
        <taxon>eudicotyledons</taxon>
        <taxon>Gunneridae</taxon>
        <taxon>Pentapetalae</taxon>
        <taxon>asterids</taxon>
        <taxon>lamiids</taxon>
        <taxon>Lamiales</taxon>
        <taxon>Oleaceae</taxon>
        <taxon>Forsythieae</taxon>
        <taxon>Abeliophyllum</taxon>
    </lineage>
</organism>
<evidence type="ECO:0000313" key="1">
    <source>
        <dbReference type="EMBL" id="KAL2504438.1"/>
    </source>
</evidence>
<protein>
    <submittedName>
        <fullName evidence="1">Uncharacterized protein</fullName>
    </submittedName>
</protein>
<accession>A0ABD1SUN8</accession>
<reference evidence="2" key="1">
    <citation type="submission" date="2024-07" db="EMBL/GenBank/DDBJ databases">
        <title>Two chromosome-level genome assemblies of Korean endemic species Abeliophyllum distichum and Forsythia ovata (Oleaceae).</title>
        <authorList>
            <person name="Jang H."/>
        </authorList>
    </citation>
    <scope>NUCLEOTIDE SEQUENCE [LARGE SCALE GENOMIC DNA]</scope>
</reference>
<dbReference type="Proteomes" id="UP001604336">
    <property type="component" value="Unassembled WGS sequence"/>
</dbReference>
<evidence type="ECO:0000313" key="2">
    <source>
        <dbReference type="Proteomes" id="UP001604336"/>
    </source>
</evidence>
<proteinExistence type="predicted"/>
<keyword evidence="2" id="KW-1185">Reference proteome</keyword>
<gene>
    <name evidence="1" type="ORF">Adt_20059</name>
</gene>
<dbReference type="AlphaFoldDB" id="A0ABD1SUN8"/>
<dbReference type="EMBL" id="JBFOLK010000006">
    <property type="protein sequence ID" value="KAL2504438.1"/>
    <property type="molecule type" value="Genomic_DNA"/>
</dbReference>
<comment type="caution">
    <text evidence="1">The sequence shown here is derived from an EMBL/GenBank/DDBJ whole genome shotgun (WGS) entry which is preliminary data.</text>
</comment>
<name>A0ABD1SUN8_9LAMI</name>